<dbReference type="GeneID" id="19112172"/>
<protein>
    <recommendedName>
        <fullName evidence="4">Secreted protein</fullName>
    </recommendedName>
</protein>
<dbReference type="KEGG" id="bcom:BAUCODRAFT_335736"/>
<dbReference type="RefSeq" id="XP_007682029.1">
    <property type="nucleotide sequence ID" value="XM_007683839.1"/>
</dbReference>
<dbReference type="AlphaFoldDB" id="M2LAN4"/>
<name>M2LAN4_BAUPA</name>
<feature type="chain" id="PRO_5012045344" description="Secreted protein" evidence="1">
    <location>
        <begin position="16"/>
        <end position="120"/>
    </location>
</feature>
<dbReference type="EMBL" id="KB445566">
    <property type="protein sequence ID" value="EMC90877.1"/>
    <property type="molecule type" value="Genomic_DNA"/>
</dbReference>
<sequence length="120" mass="13667">MALAIIFALVKRLASQTRRSTSCVVRPNSTGWYLLRSALRCYTHHSVIVGLIKGCNASGWLNFLQRVEWFQDMLIFNRCGAVYRGRVAEVSHARLLHYEAAPFAYESAARLPVLPCPYHR</sequence>
<keyword evidence="3" id="KW-1185">Reference proteome</keyword>
<accession>M2LAN4</accession>
<proteinExistence type="predicted"/>
<organism evidence="2 3">
    <name type="scientific">Baudoinia panamericana (strain UAMH 10762)</name>
    <name type="common">Angels' share fungus</name>
    <name type="synonym">Baudoinia compniacensis (strain UAMH 10762)</name>
    <dbReference type="NCBI Taxonomy" id="717646"/>
    <lineage>
        <taxon>Eukaryota</taxon>
        <taxon>Fungi</taxon>
        <taxon>Dikarya</taxon>
        <taxon>Ascomycota</taxon>
        <taxon>Pezizomycotina</taxon>
        <taxon>Dothideomycetes</taxon>
        <taxon>Dothideomycetidae</taxon>
        <taxon>Mycosphaerellales</taxon>
        <taxon>Teratosphaeriaceae</taxon>
        <taxon>Baudoinia</taxon>
    </lineage>
</organism>
<feature type="signal peptide" evidence="1">
    <location>
        <begin position="1"/>
        <end position="15"/>
    </location>
</feature>
<dbReference type="Proteomes" id="UP000011761">
    <property type="component" value="Unassembled WGS sequence"/>
</dbReference>
<feature type="non-terminal residue" evidence="2">
    <location>
        <position position="120"/>
    </location>
</feature>
<dbReference type="HOGENOM" id="CLU_2055187_0_0_1"/>
<gene>
    <name evidence="2" type="ORF">BAUCODRAFT_335736</name>
</gene>
<evidence type="ECO:0000313" key="2">
    <source>
        <dbReference type="EMBL" id="EMC90877.1"/>
    </source>
</evidence>
<evidence type="ECO:0008006" key="4">
    <source>
        <dbReference type="Google" id="ProtNLM"/>
    </source>
</evidence>
<evidence type="ECO:0000256" key="1">
    <source>
        <dbReference type="SAM" id="SignalP"/>
    </source>
</evidence>
<reference evidence="2 3" key="1">
    <citation type="journal article" date="2012" name="PLoS Pathog.">
        <title>Diverse lifestyles and strategies of plant pathogenesis encoded in the genomes of eighteen Dothideomycetes fungi.</title>
        <authorList>
            <person name="Ohm R.A."/>
            <person name="Feau N."/>
            <person name="Henrissat B."/>
            <person name="Schoch C.L."/>
            <person name="Horwitz B.A."/>
            <person name="Barry K.W."/>
            <person name="Condon B.J."/>
            <person name="Copeland A.C."/>
            <person name="Dhillon B."/>
            <person name="Glaser F."/>
            <person name="Hesse C.N."/>
            <person name="Kosti I."/>
            <person name="LaButti K."/>
            <person name="Lindquist E.A."/>
            <person name="Lucas S."/>
            <person name="Salamov A.A."/>
            <person name="Bradshaw R.E."/>
            <person name="Ciuffetti L."/>
            <person name="Hamelin R.C."/>
            <person name="Kema G.H.J."/>
            <person name="Lawrence C."/>
            <person name="Scott J.A."/>
            <person name="Spatafora J.W."/>
            <person name="Turgeon B.G."/>
            <person name="de Wit P.J.G.M."/>
            <person name="Zhong S."/>
            <person name="Goodwin S.B."/>
            <person name="Grigoriev I.V."/>
        </authorList>
    </citation>
    <scope>NUCLEOTIDE SEQUENCE [LARGE SCALE GENOMIC DNA]</scope>
    <source>
        <strain evidence="2 3">UAMH 10762</strain>
    </source>
</reference>
<keyword evidence="1" id="KW-0732">Signal</keyword>
<evidence type="ECO:0000313" key="3">
    <source>
        <dbReference type="Proteomes" id="UP000011761"/>
    </source>
</evidence>